<feature type="transmembrane region" description="Helical" evidence="1">
    <location>
        <begin position="146"/>
        <end position="168"/>
    </location>
</feature>
<organism evidence="2 3">
    <name type="scientific">Nocardioides marinisabuli</name>
    <dbReference type="NCBI Taxonomy" id="419476"/>
    <lineage>
        <taxon>Bacteria</taxon>
        <taxon>Bacillati</taxon>
        <taxon>Actinomycetota</taxon>
        <taxon>Actinomycetes</taxon>
        <taxon>Propionibacteriales</taxon>
        <taxon>Nocardioidaceae</taxon>
        <taxon>Nocardioides</taxon>
    </lineage>
</organism>
<dbReference type="RefSeq" id="WP_179616731.1">
    <property type="nucleotide sequence ID" value="NZ_CP059163.1"/>
</dbReference>
<feature type="transmembrane region" description="Helical" evidence="1">
    <location>
        <begin position="81"/>
        <end position="105"/>
    </location>
</feature>
<name>A0A7Y9JRI6_9ACTN</name>
<feature type="transmembrane region" description="Helical" evidence="1">
    <location>
        <begin position="223"/>
        <end position="243"/>
    </location>
</feature>
<proteinExistence type="predicted"/>
<keyword evidence="1" id="KW-0812">Transmembrane</keyword>
<feature type="transmembrane region" description="Helical" evidence="1">
    <location>
        <begin position="180"/>
        <end position="203"/>
    </location>
</feature>
<accession>A0A7Y9JRI6</accession>
<dbReference type="AlphaFoldDB" id="A0A7Y9JRI6"/>
<comment type="caution">
    <text evidence="2">The sequence shown here is derived from an EMBL/GenBank/DDBJ whole genome shotgun (WGS) entry which is preliminary data.</text>
</comment>
<evidence type="ECO:0000313" key="3">
    <source>
        <dbReference type="Proteomes" id="UP000516957"/>
    </source>
</evidence>
<dbReference type="EMBL" id="JACCBE010000001">
    <property type="protein sequence ID" value="NYD59257.1"/>
    <property type="molecule type" value="Genomic_DNA"/>
</dbReference>
<feature type="transmembrane region" description="Helical" evidence="1">
    <location>
        <begin position="117"/>
        <end position="134"/>
    </location>
</feature>
<evidence type="ECO:0000256" key="1">
    <source>
        <dbReference type="SAM" id="Phobius"/>
    </source>
</evidence>
<dbReference type="Proteomes" id="UP000516957">
    <property type="component" value="Unassembled WGS sequence"/>
</dbReference>
<keyword evidence="1" id="KW-0472">Membrane</keyword>
<evidence type="ECO:0000313" key="2">
    <source>
        <dbReference type="EMBL" id="NYD59257.1"/>
    </source>
</evidence>
<sequence length="251" mass="26362">MAIWEGRMTSAALAGTPRTPWRDDLLGAARTLSVLTVVGGACGAFVVGVVGRLAMFLLAALNPDATGVTSDDGFMMGQVTLSGSAQLMLAGLQLGVIGAGFYVVVRGLIIGPSWFRLLTVSLGPAVVVGAIVVHTDGVDFRLLEPLWLAAGLFIALPAVYVALLHVLGERALERWRPPSWLMAIGLAPWVLLLPVTLALAAGFTALRSLRGYDTGRALLLSPWPAWFLRAGLAVLCVAALIDLRNDLDALG</sequence>
<reference evidence="2 3" key="1">
    <citation type="submission" date="2020-07" db="EMBL/GenBank/DDBJ databases">
        <title>Sequencing the genomes of 1000 actinobacteria strains.</title>
        <authorList>
            <person name="Klenk H.-P."/>
        </authorList>
    </citation>
    <scope>NUCLEOTIDE SEQUENCE [LARGE SCALE GENOMIC DNA]</scope>
    <source>
        <strain evidence="2 3">DSM 18965</strain>
    </source>
</reference>
<feature type="transmembrane region" description="Helical" evidence="1">
    <location>
        <begin position="32"/>
        <end position="61"/>
    </location>
</feature>
<gene>
    <name evidence="2" type="ORF">BKA08_003495</name>
</gene>
<keyword evidence="1" id="KW-1133">Transmembrane helix</keyword>
<keyword evidence="3" id="KW-1185">Reference proteome</keyword>
<protein>
    <submittedName>
        <fullName evidence="2">Uncharacterized protein</fullName>
    </submittedName>
</protein>